<evidence type="ECO:0000313" key="9">
    <source>
        <dbReference type="Proteomes" id="UP000060778"/>
    </source>
</evidence>
<dbReference type="InterPro" id="IPR023332">
    <property type="entry name" value="Proteasome_alpha-type"/>
</dbReference>
<feature type="domain" description="Proteasome alpha-type subunits" evidence="7">
    <location>
        <begin position="12"/>
        <end position="34"/>
    </location>
</feature>
<dbReference type="Pfam" id="PF00227">
    <property type="entry name" value="Proteasome"/>
    <property type="match status" value="1"/>
</dbReference>
<dbReference type="GO" id="GO:0019773">
    <property type="term" value="C:proteasome core complex, alpha-subunit complex"/>
    <property type="evidence" value="ECO:0007669"/>
    <property type="project" value="UniProtKB-UniRule"/>
</dbReference>
<dbReference type="PROSITE" id="PS51475">
    <property type="entry name" value="PROTEASOME_ALPHA_2"/>
    <property type="match status" value="1"/>
</dbReference>
<keyword evidence="8" id="KW-0378">Hydrolase</keyword>
<dbReference type="SUPFAM" id="SSF56235">
    <property type="entry name" value="N-terminal nucleophile aminohydrolases (Ntn hydrolases)"/>
    <property type="match status" value="1"/>
</dbReference>
<dbReference type="PROSITE" id="PS00388">
    <property type="entry name" value="PROTEASOME_ALPHA_1"/>
    <property type="match status" value="1"/>
</dbReference>
<comment type="similarity">
    <text evidence="4 5 6">Belongs to the peptidase T1A family.</text>
</comment>
<gene>
    <name evidence="4" type="primary">psmA</name>
    <name evidence="8" type="ORF">EYM_05850</name>
</gene>
<dbReference type="NCBIfam" id="NF003075">
    <property type="entry name" value="PRK03996.1"/>
    <property type="match status" value="1"/>
</dbReference>
<evidence type="ECO:0000256" key="4">
    <source>
        <dbReference type="HAMAP-Rule" id="MF_00289"/>
    </source>
</evidence>
<evidence type="ECO:0000256" key="1">
    <source>
        <dbReference type="ARBA" id="ARBA00004496"/>
    </source>
</evidence>
<dbReference type="KEGG" id="iis:EYM_05850"/>
<dbReference type="Pfam" id="PF10584">
    <property type="entry name" value="Proteasome_A_N"/>
    <property type="match status" value="1"/>
</dbReference>
<dbReference type="GO" id="GO:0004298">
    <property type="term" value="F:threonine-type endopeptidase activity"/>
    <property type="evidence" value="ECO:0007669"/>
    <property type="project" value="InterPro"/>
</dbReference>
<dbReference type="FunFam" id="3.60.20.10:FF:000004">
    <property type="entry name" value="Proteasome subunit alpha type-4"/>
    <property type="match status" value="1"/>
</dbReference>
<accession>A0A0U2WLT5</accession>
<dbReference type="STRING" id="940295.EYM_05850"/>
<dbReference type="Proteomes" id="UP000060778">
    <property type="component" value="Chromosome"/>
</dbReference>
<dbReference type="InterPro" id="IPR001353">
    <property type="entry name" value="Proteasome_sua/b"/>
</dbReference>
<evidence type="ECO:0000259" key="7">
    <source>
        <dbReference type="PROSITE" id="PS00388"/>
    </source>
</evidence>
<dbReference type="InterPro" id="IPR050115">
    <property type="entry name" value="Proteasome_alpha"/>
</dbReference>
<evidence type="ECO:0000256" key="5">
    <source>
        <dbReference type="PROSITE-ProRule" id="PRU00808"/>
    </source>
</evidence>
<comment type="subunit">
    <text evidence="4 6">The 20S proteasome core is composed of 14 alpha and 14 beta subunits that assemble into four stacked heptameric rings, resulting in a barrel-shaped structure. The two inner rings, each composed of seven catalytic beta subunits, are sandwiched by two outer rings, each composed of seven alpha subunits. The catalytic chamber with the active sites is on the inside of the barrel. Has a gated structure, the ends of the cylinder being occluded by the N-termini of the alpha-subunits. Is capped at one or both ends by the proteasome regulatory ATPase, PAN.</text>
</comment>
<proteinExistence type="inferred from homology"/>
<dbReference type="AlphaFoldDB" id="A0A0U2WLT5"/>
<dbReference type="GO" id="GO:0010498">
    <property type="term" value="P:proteasomal protein catabolic process"/>
    <property type="evidence" value="ECO:0007669"/>
    <property type="project" value="UniProtKB-UniRule"/>
</dbReference>
<name>A0A0U2WLT5_9CREN</name>
<comment type="function">
    <text evidence="4 6">Component of the proteasome core, a large protease complex with broad specificity involved in protein degradation.</text>
</comment>
<evidence type="ECO:0000256" key="6">
    <source>
        <dbReference type="RuleBase" id="RU000552"/>
    </source>
</evidence>
<evidence type="ECO:0000256" key="3">
    <source>
        <dbReference type="ARBA" id="ARBA00022942"/>
    </source>
</evidence>
<organism evidence="8 9">
    <name type="scientific">Ignicoccus islandicus DSM 13165</name>
    <dbReference type="NCBI Taxonomy" id="940295"/>
    <lineage>
        <taxon>Archaea</taxon>
        <taxon>Thermoproteota</taxon>
        <taxon>Thermoprotei</taxon>
        <taxon>Desulfurococcales</taxon>
        <taxon>Desulfurococcaceae</taxon>
        <taxon>Ignicoccus</taxon>
    </lineage>
</organism>
<dbReference type="InterPro" id="IPR029055">
    <property type="entry name" value="Ntn_hydrolases_N"/>
</dbReference>
<dbReference type="GO" id="GO:0006511">
    <property type="term" value="P:ubiquitin-dependent protein catabolic process"/>
    <property type="evidence" value="ECO:0007669"/>
    <property type="project" value="InterPro"/>
</dbReference>
<comment type="subcellular location">
    <subcellularLocation>
        <location evidence="1 4 6">Cytoplasm</location>
    </subcellularLocation>
</comment>
<dbReference type="SMART" id="SM00948">
    <property type="entry name" value="Proteasome_A_N"/>
    <property type="match status" value="1"/>
</dbReference>
<dbReference type="NCBIfam" id="TIGR03633">
    <property type="entry name" value="arc_protsome_A"/>
    <property type="match status" value="1"/>
</dbReference>
<reference evidence="8 9" key="1">
    <citation type="submission" date="2013-11" db="EMBL/GenBank/DDBJ databases">
        <title>Comparative genomics of Ignicoccus.</title>
        <authorList>
            <person name="Podar M."/>
        </authorList>
    </citation>
    <scope>NUCLEOTIDE SEQUENCE [LARGE SCALE GENOMIC DNA]</scope>
    <source>
        <strain evidence="8 9">DSM 13165</strain>
    </source>
</reference>
<dbReference type="HAMAP" id="MF_00289_A">
    <property type="entry name" value="Proteasome_A_A"/>
    <property type="match status" value="1"/>
</dbReference>
<dbReference type="InterPro" id="IPR019982">
    <property type="entry name" value="Proteasome_asu_arc"/>
</dbReference>
<dbReference type="PANTHER" id="PTHR11599">
    <property type="entry name" value="PROTEASOME SUBUNIT ALPHA/BETA"/>
    <property type="match status" value="1"/>
</dbReference>
<keyword evidence="2 4" id="KW-0963">Cytoplasm</keyword>
<dbReference type="InterPro" id="IPR000426">
    <property type="entry name" value="Proteasome_asu_N"/>
</dbReference>
<dbReference type="GO" id="GO:0005737">
    <property type="term" value="C:cytoplasm"/>
    <property type="evidence" value="ECO:0007669"/>
    <property type="project" value="UniProtKB-SubCell"/>
</dbReference>
<sequence>MVFGLGPQQMGYDRAITVFSPDGKLYQVEYAFESVKRGWSTIGMKCKEGVLIAVEKKKVRALVEYDRVEKIFKIDEHIMASFAGLAADGRLLIDLAKEVALRHRFLYDEPPTVEVVAKAISDVKQAYTQHAGVRPFGVALILAGIDEFGPQVIMTEPSGQYMSYYAVAIGQEYASIQDYIEGRYKYDMSLREAIILALKALMEVSEEIPKPEIYEIGIIRTDEKVMRKLTKDEIAELISEAKKSSS</sequence>
<comment type="activity regulation">
    <text evidence="4">The formation of the proteasomal ATPase PAN-20S proteasome complex, via the docking of the C-termini of PAN into the intersubunit pockets in the alpha-rings, triggers opening of the gate for substrate entry. Interconversion between the open-gate and close-gate conformations leads to a dynamic regulation of the 20S proteasome proteolysis activity.</text>
</comment>
<evidence type="ECO:0000313" key="8">
    <source>
        <dbReference type="EMBL" id="ALU11889.1"/>
    </source>
</evidence>
<keyword evidence="9" id="KW-1185">Reference proteome</keyword>
<protein>
    <recommendedName>
        <fullName evidence="4 6">Proteasome subunit alpha</fullName>
    </recommendedName>
    <alternativeName>
        <fullName evidence="4">20S proteasome alpha subunit</fullName>
    </alternativeName>
    <alternativeName>
        <fullName evidence="4">Proteasome core protein PsmA</fullName>
    </alternativeName>
</protein>
<dbReference type="PATRIC" id="fig|940295.4.peg.1125"/>
<keyword evidence="3 4" id="KW-0647">Proteasome</keyword>
<evidence type="ECO:0000256" key="2">
    <source>
        <dbReference type="ARBA" id="ARBA00022490"/>
    </source>
</evidence>
<dbReference type="Gene3D" id="3.60.20.10">
    <property type="entry name" value="Glutamine Phosphoribosylpyrophosphate, subunit 1, domain 1"/>
    <property type="match status" value="1"/>
</dbReference>
<dbReference type="EMBL" id="CP006867">
    <property type="protein sequence ID" value="ALU11889.1"/>
    <property type="molecule type" value="Genomic_DNA"/>
</dbReference>